<evidence type="ECO:0000313" key="1">
    <source>
        <dbReference type="Proteomes" id="UP000095286"/>
    </source>
</evidence>
<accession>A0AC35TK04</accession>
<evidence type="ECO:0000313" key="2">
    <source>
        <dbReference type="WBParaSite" id="RSKR_0000135200.1"/>
    </source>
</evidence>
<reference evidence="2" key="1">
    <citation type="submission" date="2016-11" db="UniProtKB">
        <authorList>
            <consortium name="WormBaseParasite"/>
        </authorList>
    </citation>
    <scope>IDENTIFICATION</scope>
    <source>
        <strain evidence="2">KR3021</strain>
    </source>
</reference>
<proteinExistence type="predicted"/>
<protein>
    <submittedName>
        <fullName evidence="2">Uncharacterized protein</fullName>
    </submittedName>
</protein>
<dbReference type="WBParaSite" id="RSKR_0000135200.1">
    <property type="protein sequence ID" value="RSKR_0000135200.1"/>
    <property type="gene ID" value="RSKR_0000135200"/>
</dbReference>
<name>A0AC35TK04_9BILA</name>
<dbReference type="Proteomes" id="UP000095286">
    <property type="component" value="Unplaced"/>
</dbReference>
<sequence>MIDKRKHVLPKKRILLPNVIPWESGSNKFASLKGTLPFGGYRSIVPNIITPPYFKESEETSIPFLTCPPLKANIASQKGQRPFGSFRNEICCVTVGKDKKRVEDCMPNKVKNMAVLPKMRIPNKEAKRDEIFGHFRGQKLEVFGGPQLTEDNAKICDNTLPKFHDVQNTRAAEFKKNAQAPLFQSFVSDPKTEQQLSEQYRAWMGGQLTIKSDRPVNMKKSSNLSFFDKLMSEKDMSATELYYSKVDASELRDKLKIVEREQNDIDV</sequence>
<organism evidence="1 2">
    <name type="scientific">Rhabditophanes sp. KR3021</name>
    <dbReference type="NCBI Taxonomy" id="114890"/>
    <lineage>
        <taxon>Eukaryota</taxon>
        <taxon>Metazoa</taxon>
        <taxon>Ecdysozoa</taxon>
        <taxon>Nematoda</taxon>
        <taxon>Chromadorea</taxon>
        <taxon>Rhabditida</taxon>
        <taxon>Tylenchina</taxon>
        <taxon>Panagrolaimomorpha</taxon>
        <taxon>Strongyloidoidea</taxon>
        <taxon>Alloionematidae</taxon>
        <taxon>Rhabditophanes</taxon>
    </lineage>
</organism>